<dbReference type="AlphaFoldDB" id="A0A067T8R7"/>
<reference evidence="4" key="1">
    <citation type="journal article" date="2014" name="Proc. Natl. Acad. Sci. U.S.A.">
        <title>Extensive sampling of basidiomycete genomes demonstrates inadequacy of the white-rot/brown-rot paradigm for wood decay fungi.</title>
        <authorList>
            <person name="Riley R."/>
            <person name="Salamov A.A."/>
            <person name="Brown D.W."/>
            <person name="Nagy L.G."/>
            <person name="Floudas D."/>
            <person name="Held B.W."/>
            <person name="Levasseur A."/>
            <person name="Lombard V."/>
            <person name="Morin E."/>
            <person name="Otillar R."/>
            <person name="Lindquist E.A."/>
            <person name="Sun H."/>
            <person name="LaButti K.M."/>
            <person name="Schmutz J."/>
            <person name="Jabbour D."/>
            <person name="Luo H."/>
            <person name="Baker S.E."/>
            <person name="Pisabarro A.G."/>
            <person name="Walton J.D."/>
            <person name="Blanchette R.A."/>
            <person name="Henrissat B."/>
            <person name="Martin F."/>
            <person name="Cullen D."/>
            <person name="Hibbett D.S."/>
            <person name="Grigoriev I.V."/>
        </authorList>
    </citation>
    <scope>NUCLEOTIDE SEQUENCE [LARGE SCALE GENOMIC DNA]</scope>
    <source>
        <strain evidence="4">CBS 339.88</strain>
    </source>
</reference>
<dbReference type="Gene3D" id="3.40.50.300">
    <property type="entry name" value="P-loop containing nucleotide triphosphate hydrolases"/>
    <property type="match status" value="1"/>
</dbReference>
<evidence type="ECO:0000259" key="2">
    <source>
        <dbReference type="PROSITE" id="PS50837"/>
    </source>
</evidence>
<evidence type="ECO:0000256" key="1">
    <source>
        <dbReference type="ARBA" id="ARBA00022737"/>
    </source>
</evidence>
<organism evidence="3 4">
    <name type="scientific">Galerina marginata (strain CBS 339.88)</name>
    <dbReference type="NCBI Taxonomy" id="685588"/>
    <lineage>
        <taxon>Eukaryota</taxon>
        <taxon>Fungi</taxon>
        <taxon>Dikarya</taxon>
        <taxon>Basidiomycota</taxon>
        <taxon>Agaricomycotina</taxon>
        <taxon>Agaricomycetes</taxon>
        <taxon>Agaricomycetidae</taxon>
        <taxon>Agaricales</taxon>
        <taxon>Agaricineae</taxon>
        <taxon>Strophariaceae</taxon>
        <taxon>Galerina</taxon>
    </lineage>
</organism>
<dbReference type="PANTHER" id="PTHR10039">
    <property type="entry name" value="AMELOGENIN"/>
    <property type="match status" value="1"/>
</dbReference>
<dbReference type="Proteomes" id="UP000027222">
    <property type="component" value="Unassembled WGS sequence"/>
</dbReference>
<name>A0A067T8R7_GALM3</name>
<dbReference type="InterPro" id="IPR007111">
    <property type="entry name" value="NACHT_NTPase"/>
</dbReference>
<dbReference type="InterPro" id="IPR027417">
    <property type="entry name" value="P-loop_NTPase"/>
</dbReference>
<accession>A0A067T8R7</accession>
<dbReference type="OrthoDB" id="2899790at2759"/>
<dbReference type="PANTHER" id="PTHR10039:SF14">
    <property type="entry name" value="NACHT DOMAIN-CONTAINING PROTEIN"/>
    <property type="match status" value="1"/>
</dbReference>
<dbReference type="InterPro" id="IPR056884">
    <property type="entry name" value="NPHP3-like_N"/>
</dbReference>
<dbReference type="Pfam" id="PF24883">
    <property type="entry name" value="NPHP3_N"/>
    <property type="match status" value="1"/>
</dbReference>
<dbReference type="SUPFAM" id="SSF52540">
    <property type="entry name" value="P-loop containing nucleoside triphosphate hydrolases"/>
    <property type="match status" value="1"/>
</dbReference>
<gene>
    <name evidence="3" type="ORF">GALMADRAFT_1245504</name>
</gene>
<proteinExistence type="predicted"/>
<dbReference type="EMBL" id="KL142373">
    <property type="protein sequence ID" value="KDR79590.1"/>
    <property type="molecule type" value="Genomic_DNA"/>
</dbReference>
<evidence type="ECO:0000313" key="3">
    <source>
        <dbReference type="EMBL" id="KDR79590.1"/>
    </source>
</evidence>
<dbReference type="STRING" id="685588.A0A067T8R7"/>
<protein>
    <recommendedName>
        <fullName evidence="2">NACHT domain-containing protein</fullName>
    </recommendedName>
</protein>
<keyword evidence="4" id="KW-1185">Reference proteome</keyword>
<keyword evidence="1" id="KW-0677">Repeat</keyword>
<sequence>MTGFDLLTQKVATRALHASGEICDPARCHPDTRVAILTDLEEWATGAKYNSRIQWIRGSAGVGKTAIMRSIAEILERRKLLLATFFFWRTGDRCNTAEFLVPTLAYQIAISVPGTRYHINRAIEENPLIFTQTLEAQSRALIVEPLIIAHHQSVPRILPRIFVIDGLDECQDAEKQCEVLNVLNTTLKEIPAPTALLVASRPENPIRKIFNTVLKGTSSSRLLDASRNANADIRRFYVAKFREIRYHHPLKFYLPSSEWPLAVDITLLVERASGQFIYAATVAKFVAAPDKNPASQLKIVLESREHPETLGPNPFPSLDALYSTIFSAISSEDIQATLRIIGVLLFPQRLTFSLAPPSFWENLLGLRDGEIRRLLIGLESLVSIRESDTEIKKTVHFYHASLADFLSDPKRSGPFFMDEGMVCEDLARCCITHLSTNDDDVKQYIVHNMESIFCRAKPTMGLYQAIEKVGTLYSSSLLENGSSAIRPHFLKYMFPTLLHAILKSSLPAKDKLYSMKLKDYRLLISQVLPHYFRDEHLAFLTLGRVSLDFNYWSVLPFDDFIDEVCPLPIESKTVDREGFCLYRDAYWHDLRLFTETAKELIETMPACGRWFSTAALRLLQCMDSNSRYEFLVCLRLSNSISCPM</sequence>
<dbReference type="HOGENOM" id="CLU_000288_6_10_1"/>
<feature type="domain" description="NACHT" evidence="2">
    <location>
        <begin position="52"/>
        <end position="202"/>
    </location>
</feature>
<dbReference type="PROSITE" id="PS50837">
    <property type="entry name" value="NACHT"/>
    <property type="match status" value="1"/>
</dbReference>
<evidence type="ECO:0000313" key="4">
    <source>
        <dbReference type="Proteomes" id="UP000027222"/>
    </source>
</evidence>